<dbReference type="PROSITE" id="PS51178">
    <property type="entry name" value="PASTA"/>
    <property type="match status" value="1"/>
</dbReference>
<gene>
    <name evidence="6" type="ORF">L0U88_15545</name>
</gene>
<dbReference type="Gene3D" id="3.90.1310.10">
    <property type="entry name" value="Penicillin-binding protein 2a (Domain 2)"/>
    <property type="match status" value="1"/>
</dbReference>
<organism evidence="6 7">
    <name type="scientific">Flavihumibacter fluminis</name>
    <dbReference type="NCBI Taxonomy" id="2909236"/>
    <lineage>
        <taxon>Bacteria</taxon>
        <taxon>Pseudomonadati</taxon>
        <taxon>Bacteroidota</taxon>
        <taxon>Chitinophagia</taxon>
        <taxon>Chitinophagales</taxon>
        <taxon>Chitinophagaceae</taxon>
        <taxon>Flavihumibacter</taxon>
    </lineage>
</organism>
<evidence type="ECO:0000256" key="4">
    <source>
        <dbReference type="SAM" id="Phobius"/>
    </source>
</evidence>
<feature type="transmembrane region" description="Helical" evidence="4">
    <location>
        <begin position="7"/>
        <end position="26"/>
    </location>
</feature>
<dbReference type="SUPFAM" id="SSF56519">
    <property type="entry name" value="Penicillin binding protein dimerisation domain"/>
    <property type="match status" value="1"/>
</dbReference>
<accession>A0ABS9BK25</accession>
<dbReference type="Pfam" id="PF03717">
    <property type="entry name" value="PBP_dimer"/>
    <property type="match status" value="1"/>
</dbReference>
<proteinExistence type="predicted"/>
<dbReference type="SUPFAM" id="SSF56601">
    <property type="entry name" value="beta-lactamase/transpeptidase-like"/>
    <property type="match status" value="1"/>
</dbReference>
<dbReference type="Pfam" id="PF03793">
    <property type="entry name" value="PASTA"/>
    <property type="match status" value="1"/>
</dbReference>
<dbReference type="Gene3D" id="3.30.450.330">
    <property type="match status" value="1"/>
</dbReference>
<name>A0ABS9BK25_9BACT</name>
<dbReference type="PANTHER" id="PTHR30627">
    <property type="entry name" value="PEPTIDOGLYCAN D,D-TRANSPEPTIDASE"/>
    <property type="match status" value="1"/>
</dbReference>
<keyword evidence="3 4" id="KW-0472">Membrane</keyword>
<keyword evidence="2" id="KW-0645">Protease</keyword>
<dbReference type="Pfam" id="PF00905">
    <property type="entry name" value="Transpeptidase"/>
    <property type="match status" value="1"/>
</dbReference>
<dbReference type="InterPro" id="IPR005311">
    <property type="entry name" value="PBP_dimer"/>
</dbReference>
<dbReference type="SUPFAM" id="SSF54184">
    <property type="entry name" value="Penicillin-binding protein 2x (pbp-2x), c-terminal domain"/>
    <property type="match status" value="1"/>
</dbReference>
<dbReference type="InterPro" id="IPR005543">
    <property type="entry name" value="PASTA_dom"/>
</dbReference>
<evidence type="ECO:0000259" key="5">
    <source>
        <dbReference type="PROSITE" id="PS51178"/>
    </source>
</evidence>
<keyword evidence="2" id="KW-0121">Carboxypeptidase</keyword>
<evidence type="ECO:0000256" key="1">
    <source>
        <dbReference type="ARBA" id="ARBA00004370"/>
    </source>
</evidence>
<dbReference type="InterPro" id="IPR036138">
    <property type="entry name" value="PBP_dimer_sf"/>
</dbReference>
<dbReference type="RefSeq" id="WP_234867006.1">
    <property type="nucleotide sequence ID" value="NZ_JAKEVY010000004.1"/>
</dbReference>
<dbReference type="PANTHER" id="PTHR30627:SF1">
    <property type="entry name" value="PEPTIDOGLYCAN D,D-TRANSPEPTIDASE FTSI"/>
    <property type="match status" value="1"/>
</dbReference>
<sequence length="703" mass="78580">MEVKRDILWRVYLCFIGMVVFAFLVIGKALYIQQAEGAYWRSKSDSLHTKIINLDADRGTIYSEDGSMLSTSIPYFNIYIDFGAEGLRDKNGKRFREHLDSLSYSLAGLFQDKSADGYKKLLQAGYRKKDRYFLLKKNIDFEQYKQLREFPLVRLGRNKSGFIAEVKSRRLNPFGMLANRTIGLARENAQNVGLERTYDSLLKGETGKRLVRFIAGGVAVPVEGYEVEPENGKDLITTLDVNIQDIAQQALLKMMIENEAVNGTCIVMEVATGKIKAIANLGKRGEGEYWEDLNYAIRASEPGSTFKLATMLAVLEDGKANLGSQVNLENGVWQVNRRTVYDSERHKRTNVSLQQAFELSSNVGMAKMVMQHYNGNPEKFIGHLKRLRLHEVSGIDLVGETQPIIKTPKSKTWSATSLPWMSFGYEVLVSPLQTLMLYNAVANNGKMMRPYLVQEVQQDGRTIWNREPEVMVESICKETTLKQLKTSLEGVVLNGTAKSLSTPYYSIAGKTGTALVANGSRGYADHIYQSSFAGYFPADNPRYSCIVVIKNKPFAAKYYGGTVAGPVFREIADKLFALEAQQIPVQTVSLPKPDSSKFRYAGANEKMKTVMQTLSLPYKDSAAQTDWAVLEADENYRSVVKALDAKSSGQMPDLKGMGLRDALFLLEERKLKVQVKGKGKVISQSLAPGSMIQPKQTITIELN</sequence>
<dbReference type="InterPro" id="IPR050515">
    <property type="entry name" value="Beta-lactam/transpept"/>
</dbReference>
<dbReference type="Gene3D" id="3.40.710.10">
    <property type="entry name" value="DD-peptidase/beta-lactamase superfamily"/>
    <property type="match status" value="1"/>
</dbReference>
<comment type="caution">
    <text evidence="6">The sequence shown here is derived from an EMBL/GenBank/DDBJ whole genome shotgun (WGS) entry which is preliminary data.</text>
</comment>
<dbReference type="InterPro" id="IPR001460">
    <property type="entry name" value="PCN-bd_Tpept"/>
</dbReference>
<evidence type="ECO:0000256" key="3">
    <source>
        <dbReference type="ARBA" id="ARBA00023136"/>
    </source>
</evidence>
<feature type="domain" description="PASTA" evidence="5">
    <location>
        <begin position="645"/>
        <end position="703"/>
    </location>
</feature>
<dbReference type="Proteomes" id="UP001200145">
    <property type="component" value="Unassembled WGS sequence"/>
</dbReference>
<evidence type="ECO:0000256" key="2">
    <source>
        <dbReference type="ARBA" id="ARBA00022645"/>
    </source>
</evidence>
<keyword evidence="7" id="KW-1185">Reference proteome</keyword>
<dbReference type="InterPro" id="IPR012338">
    <property type="entry name" value="Beta-lactam/transpept-like"/>
</dbReference>
<dbReference type="EMBL" id="JAKEVY010000004">
    <property type="protein sequence ID" value="MCF1716054.1"/>
    <property type="molecule type" value="Genomic_DNA"/>
</dbReference>
<protein>
    <submittedName>
        <fullName evidence="6">Transpeptidase family protein</fullName>
    </submittedName>
</protein>
<dbReference type="SMART" id="SM00740">
    <property type="entry name" value="PASTA"/>
    <property type="match status" value="1"/>
</dbReference>
<evidence type="ECO:0000313" key="7">
    <source>
        <dbReference type="Proteomes" id="UP001200145"/>
    </source>
</evidence>
<reference evidence="6 7" key="1">
    <citation type="submission" date="2022-01" db="EMBL/GenBank/DDBJ databases">
        <title>Flavihumibacter sp. nov., isolated from sediment of a river.</title>
        <authorList>
            <person name="Liu H."/>
        </authorList>
    </citation>
    <scope>NUCLEOTIDE SEQUENCE [LARGE SCALE GENOMIC DNA]</scope>
    <source>
        <strain evidence="6 7">RY-1</strain>
    </source>
</reference>
<keyword evidence="2" id="KW-0378">Hydrolase</keyword>
<evidence type="ECO:0000313" key="6">
    <source>
        <dbReference type="EMBL" id="MCF1716054.1"/>
    </source>
</evidence>
<keyword evidence="4" id="KW-0812">Transmembrane</keyword>
<comment type="subcellular location">
    <subcellularLocation>
        <location evidence="1">Membrane</location>
    </subcellularLocation>
</comment>
<dbReference type="CDD" id="cd06575">
    <property type="entry name" value="PASTA_Pbp2x-like_2"/>
    <property type="match status" value="1"/>
</dbReference>
<dbReference type="Gene3D" id="3.30.10.20">
    <property type="match status" value="1"/>
</dbReference>
<keyword evidence="4" id="KW-1133">Transmembrane helix</keyword>